<proteinExistence type="predicted"/>
<reference evidence="2" key="1">
    <citation type="submission" date="2020-11" db="EMBL/GenBank/DDBJ databases">
        <title>Isolation and identification of active actinomycetes.</title>
        <authorList>
            <person name="Yu B."/>
        </authorList>
    </citation>
    <scope>NUCLEOTIDE SEQUENCE</scope>
    <source>
        <strain evidence="2">NEAU-YB345</strain>
    </source>
</reference>
<gene>
    <name evidence="2" type="ORF">I2501_34510</name>
</gene>
<dbReference type="AlphaFoldDB" id="A0A931BCN8"/>
<feature type="transmembrane region" description="Helical" evidence="1">
    <location>
        <begin position="118"/>
        <end position="139"/>
    </location>
</feature>
<keyword evidence="1" id="KW-0812">Transmembrane</keyword>
<evidence type="ECO:0000256" key="1">
    <source>
        <dbReference type="SAM" id="Phobius"/>
    </source>
</evidence>
<evidence type="ECO:0008006" key="4">
    <source>
        <dbReference type="Google" id="ProtNLM"/>
    </source>
</evidence>
<dbReference type="Proteomes" id="UP000657385">
    <property type="component" value="Unassembled WGS sequence"/>
</dbReference>
<name>A0A931BCN8_9ACTN</name>
<dbReference type="EMBL" id="JADPRT010000020">
    <property type="protein sequence ID" value="MBF9073141.1"/>
    <property type="molecule type" value="Genomic_DNA"/>
</dbReference>
<evidence type="ECO:0000313" key="3">
    <source>
        <dbReference type="Proteomes" id="UP000657385"/>
    </source>
</evidence>
<keyword evidence="3" id="KW-1185">Reference proteome</keyword>
<dbReference type="SUPFAM" id="SSF48317">
    <property type="entry name" value="Acid phosphatase/Vanadium-dependent haloperoxidase"/>
    <property type="match status" value="1"/>
</dbReference>
<feature type="transmembrane region" description="Helical" evidence="1">
    <location>
        <begin position="94"/>
        <end position="112"/>
    </location>
</feature>
<feature type="transmembrane region" description="Helical" evidence="1">
    <location>
        <begin position="151"/>
        <end position="175"/>
    </location>
</feature>
<evidence type="ECO:0000313" key="2">
    <source>
        <dbReference type="EMBL" id="MBF9073141.1"/>
    </source>
</evidence>
<dbReference type="InterPro" id="IPR036938">
    <property type="entry name" value="PAP2/HPO_sf"/>
</dbReference>
<comment type="caution">
    <text evidence="2">The sequence shown here is derived from an EMBL/GenBank/DDBJ whole genome shotgun (WGS) entry which is preliminary data.</text>
</comment>
<feature type="transmembrane region" description="Helical" evidence="1">
    <location>
        <begin position="187"/>
        <end position="205"/>
    </location>
</feature>
<organism evidence="2 3">
    <name type="scientific">Streptacidiphilus fuscans</name>
    <dbReference type="NCBI Taxonomy" id="2789292"/>
    <lineage>
        <taxon>Bacteria</taxon>
        <taxon>Bacillati</taxon>
        <taxon>Actinomycetota</taxon>
        <taxon>Actinomycetes</taxon>
        <taxon>Kitasatosporales</taxon>
        <taxon>Streptomycetaceae</taxon>
        <taxon>Streptacidiphilus</taxon>
    </lineage>
</organism>
<keyword evidence="1" id="KW-0472">Membrane</keyword>
<feature type="transmembrane region" description="Helical" evidence="1">
    <location>
        <begin position="50"/>
        <end position="73"/>
    </location>
</feature>
<sequence length="211" mass="21892">MDEQQVAQQDATPSATQDAPLWARGVTRALDPQNVIVGVLVLVGAVRHGWAGVGWALFAAVFAGVIPQGIITLAMRRGKVADRYVGDRAKRAKVLPVVLVSVVVGLVLMAVLGAPRELIAMILAMFATLVPVIVITAVLKWKISLHTAVSGGAVAMLGVALGAWWALGYLVVALIAWSRVVLRDHTVAQTVAGAVLGAVVAGLTFRAGAGL</sequence>
<accession>A0A931BCN8</accession>
<keyword evidence="1" id="KW-1133">Transmembrane helix</keyword>
<protein>
    <recommendedName>
        <fullName evidence="4">PAP2 superfamily protein</fullName>
    </recommendedName>
</protein>